<accession>A0A179C0J6</accession>
<reference evidence="1" key="1">
    <citation type="submission" date="2016-04" db="EMBL/GenBank/DDBJ databases">
        <title>Fast-growing isolate from the root nodules of Vavilovia formosa.</title>
        <authorList>
            <person name="Kimeklis A."/>
            <person name="Safronova V."/>
            <person name="Belimov A."/>
            <person name="Andronov E."/>
        </authorList>
    </citation>
    <scope>NUCLEOTIDE SEQUENCE [LARGE SCALE GENOMIC DNA]</scope>
    <source>
        <strain evidence="1">Vaf-46</strain>
    </source>
</reference>
<dbReference type="AlphaFoldDB" id="A0A179C0J6"/>
<evidence type="ECO:0000313" key="1">
    <source>
        <dbReference type="EMBL" id="OAP97613.1"/>
    </source>
</evidence>
<gene>
    <name evidence="1" type="ORF">A4U53_36475</name>
</gene>
<proteinExistence type="predicted"/>
<comment type="caution">
    <text evidence="1">The sequence shown here is derived from an EMBL/GenBank/DDBJ whole genome shotgun (WGS) entry which is preliminary data.</text>
</comment>
<name>A0A179C0J6_RHILE</name>
<organism evidence="1">
    <name type="scientific">Rhizobium leguminosarum</name>
    <dbReference type="NCBI Taxonomy" id="384"/>
    <lineage>
        <taxon>Bacteria</taxon>
        <taxon>Pseudomonadati</taxon>
        <taxon>Pseudomonadota</taxon>
        <taxon>Alphaproteobacteria</taxon>
        <taxon>Hyphomicrobiales</taxon>
        <taxon>Rhizobiaceae</taxon>
        <taxon>Rhizobium/Agrobacterium group</taxon>
        <taxon>Rhizobium</taxon>
    </lineage>
</organism>
<dbReference type="EMBL" id="LWBS01000004">
    <property type="protein sequence ID" value="OAP97613.1"/>
    <property type="molecule type" value="Genomic_DNA"/>
</dbReference>
<sequence length="213" mass="23254">MPEYRLTCINNSNLHGSFALYQVPPQTPAPSRLTSLAWLARPAAPGTQVRFSWSTEVGFIWGERGTFGGRTAFTSYQYIAADPDRENVIDFTSDSFGAPTFQNLRTGGAQGTMSIRQLSGSFDFPIHLGIAVGKSPIYTVDFNANVLSAFTPHRHRCWVVFGSYSAGETIDVEALTNIQIVDFSQTSPSQRVMLTPENILQQAAAPNADPPFG</sequence>
<protein>
    <submittedName>
        <fullName evidence="1">Uncharacterized protein</fullName>
    </submittedName>
</protein>